<organism evidence="3 4">
    <name type="scientific">Aquiflexum gelatinilyticum</name>
    <dbReference type="NCBI Taxonomy" id="2961943"/>
    <lineage>
        <taxon>Bacteria</taxon>
        <taxon>Pseudomonadati</taxon>
        <taxon>Bacteroidota</taxon>
        <taxon>Cytophagia</taxon>
        <taxon>Cytophagales</taxon>
        <taxon>Cyclobacteriaceae</taxon>
        <taxon>Aquiflexum</taxon>
    </lineage>
</organism>
<evidence type="ECO:0000256" key="1">
    <source>
        <dbReference type="SAM" id="SignalP"/>
    </source>
</evidence>
<protein>
    <submittedName>
        <fullName evidence="3">DUF4136 domain-containing protein</fullName>
    </submittedName>
</protein>
<dbReference type="EMBL" id="JANSUY010000003">
    <property type="protein sequence ID" value="MCR9014906.1"/>
    <property type="molecule type" value="Genomic_DNA"/>
</dbReference>
<dbReference type="Pfam" id="PF13590">
    <property type="entry name" value="DUF4136"/>
    <property type="match status" value="1"/>
</dbReference>
<name>A0A9X2P358_9BACT</name>
<keyword evidence="1" id="KW-0732">Signal</keyword>
<proteinExistence type="predicted"/>
<evidence type="ECO:0000313" key="4">
    <source>
        <dbReference type="Proteomes" id="UP001142175"/>
    </source>
</evidence>
<evidence type="ECO:0000313" key="3">
    <source>
        <dbReference type="EMBL" id="MCR9014906.1"/>
    </source>
</evidence>
<feature type="domain" description="DUF4136" evidence="2">
    <location>
        <begin position="30"/>
        <end position="185"/>
    </location>
</feature>
<comment type="caution">
    <text evidence="3">The sequence shown here is derived from an EMBL/GenBank/DDBJ whole genome shotgun (WGS) entry which is preliminary data.</text>
</comment>
<dbReference type="InterPro" id="IPR025411">
    <property type="entry name" value="DUF4136"/>
</dbReference>
<keyword evidence="4" id="KW-1185">Reference proteome</keyword>
<reference evidence="3" key="1">
    <citation type="submission" date="2022-08" db="EMBL/GenBank/DDBJ databases">
        <authorList>
            <person name="Zhang D."/>
        </authorList>
    </citation>
    <scope>NUCLEOTIDE SEQUENCE</scope>
    <source>
        <strain evidence="3">XJ19-11</strain>
    </source>
</reference>
<accession>A0A9X2P358</accession>
<gene>
    <name evidence="3" type="ORF">NU887_07630</name>
</gene>
<dbReference type="Proteomes" id="UP001142175">
    <property type="component" value="Unassembled WGS sequence"/>
</dbReference>
<dbReference type="AlphaFoldDB" id="A0A9X2P358"/>
<sequence length="194" mass="21880">MKNLNFKYILTSILLIPLVSTLAFGQKAFTDKRENIDLSEYKTYEWIFTKENIPEDQLIFDGSTMLIYNNTSANKNVKDAIDTQLAAKGFSHDKSSPDMLVNFHILEKPTELRTFTLTNGQNYLGFGPKTTNSKMVPVKAGTVMVNFIDANTGTQLWQGFASGAFDATDMKDFSNLEAKVIAIFNEWDFDPFAE</sequence>
<feature type="signal peptide" evidence="1">
    <location>
        <begin position="1"/>
        <end position="25"/>
    </location>
</feature>
<dbReference type="RefSeq" id="WP_258422782.1">
    <property type="nucleotide sequence ID" value="NZ_JANSUY010000003.1"/>
</dbReference>
<dbReference type="Gene3D" id="3.30.160.670">
    <property type="match status" value="1"/>
</dbReference>
<evidence type="ECO:0000259" key="2">
    <source>
        <dbReference type="Pfam" id="PF13590"/>
    </source>
</evidence>
<feature type="chain" id="PRO_5040861007" evidence="1">
    <location>
        <begin position="26"/>
        <end position="194"/>
    </location>
</feature>